<name>U5DD19_AMBTC</name>
<protein>
    <recommendedName>
        <fullName evidence="3">Endonuclease/exonuclease/phosphatase domain-containing protein</fullName>
    </recommendedName>
</protein>
<dbReference type="Proteomes" id="UP000017836">
    <property type="component" value="Unassembled WGS sequence"/>
</dbReference>
<proteinExistence type="predicted"/>
<dbReference type="SUPFAM" id="SSF56219">
    <property type="entry name" value="DNase I-like"/>
    <property type="match status" value="1"/>
</dbReference>
<evidence type="ECO:0000313" key="2">
    <source>
        <dbReference type="Proteomes" id="UP000017836"/>
    </source>
</evidence>
<keyword evidence="2" id="KW-1185">Reference proteome</keyword>
<dbReference type="Gramene" id="ERN18308">
    <property type="protein sequence ID" value="ERN18308"/>
    <property type="gene ID" value="AMTR_s00055p00181930"/>
</dbReference>
<organism evidence="1 2">
    <name type="scientific">Amborella trichopoda</name>
    <dbReference type="NCBI Taxonomy" id="13333"/>
    <lineage>
        <taxon>Eukaryota</taxon>
        <taxon>Viridiplantae</taxon>
        <taxon>Streptophyta</taxon>
        <taxon>Embryophyta</taxon>
        <taxon>Tracheophyta</taxon>
        <taxon>Spermatophyta</taxon>
        <taxon>Magnoliopsida</taxon>
        <taxon>Amborellales</taxon>
        <taxon>Amborellaceae</taxon>
        <taxon>Amborella</taxon>
    </lineage>
</organism>
<dbReference type="Gene3D" id="3.60.10.10">
    <property type="entry name" value="Endonuclease/exonuclease/phosphatase"/>
    <property type="match status" value="1"/>
</dbReference>
<dbReference type="EMBL" id="KI392237">
    <property type="protein sequence ID" value="ERN18308.1"/>
    <property type="molecule type" value="Genomic_DNA"/>
</dbReference>
<gene>
    <name evidence="1" type="ORF">AMTR_s00055p00181930</name>
</gene>
<dbReference type="AlphaFoldDB" id="U5DD19"/>
<accession>U5DD19</accession>
<evidence type="ECO:0000313" key="1">
    <source>
        <dbReference type="EMBL" id="ERN18308.1"/>
    </source>
</evidence>
<reference evidence="2" key="1">
    <citation type="journal article" date="2013" name="Science">
        <title>The Amborella genome and the evolution of flowering plants.</title>
        <authorList>
            <consortium name="Amborella Genome Project"/>
        </authorList>
    </citation>
    <scope>NUCLEOTIDE SEQUENCE [LARGE SCALE GENOMIC DNA]</scope>
</reference>
<evidence type="ECO:0008006" key="3">
    <source>
        <dbReference type="Google" id="ProtNLM"/>
    </source>
</evidence>
<dbReference type="HOGENOM" id="CLU_2457796_0_0_1"/>
<sequence>MRVRPRMEREVEALAAELSVDPLTVDSLRVSRGIRTSTQMKVVSWNIKGLGGDMKRRLLRRLVRAQKPHIFLLQETKIALLDVTFIRSF</sequence>
<dbReference type="InterPro" id="IPR036691">
    <property type="entry name" value="Endo/exonu/phosph_ase_sf"/>
</dbReference>